<feature type="binding site" evidence="4">
    <location>
        <begin position="111"/>
        <end position="113"/>
    </location>
    <ligand>
        <name>GTP</name>
        <dbReference type="ChEBI" id="CHEBI:37565"/>
    </ligand>
</feature>
<dbReference type="Pfam" id="PF00091">
    <property type="entry name" value="Tubulin"/>
    <property type="match status" value="1"/>
</dbReference>
<dbReference type="PANTHER" id="PTHR30314">
    <property type="entry name" value="CELL DIVISION PROTEIN FTSZ-RELATED"/>
    <property type="match status" value="1"/>
</dbReference>
<dbReference type="RefSeq" id="WP_191617815.1">
    <property type="nucleotide sequence ID" value="NZ_JACYFG010000036.1"/>
</dbReference>
<protein>
    <recommendedName>
        <fullName evidence="4 5">Cell division protein FtsZ</fullName>
    </recommendedName>
</protein>
<dbReference type="SMART" id="SM00864">
    <property type="entry name" value="Tubulin"/>
    <property type="match status" value="1"/>
</dbReference>
<keyword evidence="10" id="KW-1185">Reference proteome</keyword>
<dbReference type="InterPro" id="IPR024757">
    <property type="entry name" value="FtsZ_C"/>
</dbReference>
<dbReference type="GO" id="GO:0005737">
    <property type="term" value="C:cytoplasm"/>
    <property type="evidence" value="ECO:0007669"/>
    <property type="project" value="UniProtKB-SubCell"/>
</dbReference>
<dbReference type="InterPro" id="IPR003008">
    <property type="entry name" value="Tubulin_FtsZ_GTPase"/>
</dbReference>
<organism evidence="9 10">
    <name type="scientific">Pelagicoccus enzymogenes</name>
    <dbReference type="NCBI Taxonomy" id="2773457"/>
    <lineage>
        <taxon>Bacteria</taxon>
        <taxon>Pseudomonadati</taxon>
        <taxon>Verrucomicrobiota</taxon>
        <taxon>Opitutia</taxon>
        <taxon>Puniceicoccales</taxon>
        <taxon>Pelagicoccaceae</taxon>
        <taxon>Pelagicoccus</taxon>
    </lineage>
</organism>
<dbReference type="PRINTS" id="PR00423">
    <property type="entry name" value="CELLDVISFTSZ"/>
</dbReference>
<dbReference type="SMART" id="SM00865">
    <property type="entry name" value="Tubulin_C"/>
    <property type="match status" value="1"/>
</dbReference>
<dbReference type="SUPFAM" id="SSF52490">
    <property type="entry name" value="Tubulin nucleotide-binding domain-like"/>
    <property type="match status" value="1"/>
</dbReference>
<keyword evidence="2 4" id="KW-0547">Nucleotide-binding</keyword>
<feature type="domain" description="Tubulin/FtsZ 2-layer sandwich" evidence="8">
    <location>
        <begin position="210"/>
        <end position="328"/>
    </location>
</feature>
<dbReference type="PANTHER" id="PTHR30314:SF3">
    <property type="entry name" value="MITOCHONDRIAL DIVISION PROTEIN FSZA"/>
    <property type="match status" value="1"/>
</dbReference>
<evidence type="ECO:0000259" key="8">
    <source>
        <dbReference type="SMART" id="SM00865"/>
    </source>
</evidence>
<comment type="similarity">
    <text evidence="1 4 5">Belongs to the FtsZ family.</text>
</comment>
<dbReference type="GO" id="GO:0000917">
    <property type="term" value="P:division septum assembly"/>
    <property type="evidence" value="ECO:0007669"/>
    <property type="project" value="UniProtKB-KW"/>
</dbReference>
<dbReference type="CDD" id="cd02201">
    <property type="entry name" value="FtsZ_type1"/>
    <property type="match status" value="1"/>
</dbReference>
<dbReference type="Pfam" id="PF12327">
    <property type="entry name" value="FtsZ_C"/>
    <property type="match status" value="1"/>
</dbReference>
<feature type="binding site" evidence="4">
    <location>
        <begin position="24"/>
        <end position="28"/>
    </location>
    <ligand>
        <name>GTP</name>
        <dbReference type="ChEBI" id="CHEBI:37565"/>
    </ligand>
</feature>
<dbReference type="InterPro" id="IPR008280">
    <property type="entry name" value="Tub_FtsZ_C"/>
</dbReference>
<keyword evidence="3 4" id="KW-0342">GTP-binding</keyword>
<evidence type="ECO:0000256" key="6">
    <source>
        <dbReference type="SAM" id="MobiDB-lite"/>
    </source>
</evidence>
<name>A0A927IIP7_9BACT</name>
<keyword evidence="4 5" id="KW-0131">Cell cycle</keyword>
<dbReference type="Gene3D" id="3.30.1330.20">
    <property type="entry name" value="Tubulin/FtsZ, C-terminal domain"/>
    <property type="match status" value="1"/>
</dbReference>
<comment type="function">
    <text evidence="4 5">Essential cell division protein that forms a contractile ring structure (Z ring) at the future cell division site. The regulation of the ring assembly controls the timing and the location of cell division. One of the functions of the FtsZ ring is to recruit other cell division proteins to the septum to produce a new cell wall between the dividing cells. Binds GTP and shows GTPase activity.</text>
</comment>
<evidence type="ECO:0000256" key="5">
    <source>
        <dbReference type="RuleBase" id="RU000631"/>
    </source>
</evidence>
<comment type="caution">
    <text evidence="9">The sequence shown here is derived from an EMBL/GenBank/DDBJ whole genome shotgun (WGS) entry which is preliminary data.</text>
</comment>
<dbReference type="InterPro" id="IPR018316">
    <property type="entry name" value="Tubulin/FtsZ_2-layer-sand-dom"/>
</dbReference>
<dbReference type="PROSITE" id="PS01135">
    <property type="entry name" value="FTSZ_2"/>
    <property type="match status" value="1"/>
</dbReference>
<dbReference type="InterPro" id="IPR020805">
    <property type="entry name" value="Cell_div_FtsZ_CS"/>
</dbReference>
<dbReference type="SUPFAM" id="SSF55307">
    <property type="entry name" value="Tubulin C-terminal domain-like"/>
    <property type="match status" value="1"/>
</dbReference>
<dbReference type="InterPro" id="IPR045061">
    <property type="entry name" value="FtsZ/CetZ"/>
</dbReference>
<keyword evidence="4 5" id="KW-0132">Cell division</keyword>
<feature type="binding site" evidence="4">
    <location>
        <position position="190"/>
    </location>
    <ligand>
        <name>GTP</name>
        <dbReference type="ChEBI" id="CHEBI:37565"/>
    </ligand>
</feature>
<dbReference type="HAMAP" id="MF_00909">
    <property type="entry name" value="FtsZ"/>
    <property type="match status" value="1"/>
</dbReference>
<evidence type="ECO:0000256" key="4">
    <source>
        <dbReference type="HAMAP-Rule" id="MF_00909"/>
    </source>
</evidence>
<dbReference type="InterPro" id="IPR036525">
    <property type="entry name" value="Tubulin/FtsZ_GTPase_sf"/>
</dbReference>
<evidence type="ECO:0000259" key="7">
    <source>
        <dbReference type="SMART" id="SM00864"/>
    </source>
</evidence>
<evidence type="ECO:0000256" key="3">
    <source>
        <dbReference type="ARBA" id="ARBA00023134"/>
    </source>
</evidence>
<gene>
    <name evidence="4" type="primary">ftsZ</name>
    <name evidence="9" type="ORF">IEN85_14565</name>
</gene>
<dbReference type="Proteomes" id="UP000622317">
    <property type="component" value="Unassembled WGS sequence"/>
</dbReference>
<comment type="subunit">
    <text evidence="4">Homodimer. Polymerizes to form a dynamic ring structure in a strictly GTP-dependent manner. Interacts directly with several other division proteins.</text>
</comment>
<dbReference type="InterPro" id="IPR000158">
    <property type="entry name" value="Cell_div_FtsZ"/>
</dbReference>
<dbReference type="EMBL" id="JACYFG010000036">
    <property type="protein sequence ID" value="MBD5780720.1"/>
    <property type="molecule type" value="Genomic_DNA"/>
</dbReference>
<reference evidence="9" key="1">
    <citation type="submission" date="2020-09" db="EMBL/GenBank/DDBJ databases">
        <title>Pelagicoccus enzymogenes sp. nov. with an EPS production, isolated from marine sediment.</title>
        <authorList>
            <person name="Feng X."/>
        </authorList>
    </citation>
    <scope>NUCLEOTIDE SEQUENCE</scope>
    <source>
        <strain evidence="9">NFK12</strain>
    </source>
</reference>
<evidence type="ECO:0000256" key="2">
    <source>
        <dbReference type="ARBA" id="ARBA00022741"/>
    </source>
</evidence>
<feature type="binding site" evidence="4">
    <location>
        <position position="146"/>
    </location>
    <ligand>
        <name>GTP</name>
        <dbReference type="ChEBI" id="CHEBI:37565"/>
    </ligand>
</feature>
<keyword evidence="4 5" id="KW-0717">Septation</keyword>
<keyword evidence="4" id="KW-0963">Cytoplasm</keyword>
<evidence type="ECO:0000313" key="9">
    <source>
        <dbReference type="EMBL" id="MBD5780720.1"/>
    </source>
</evidence>
<dbReference type="GO" id="GO:0043093">
    <property type="term" value="P:FtsZ-dependent cytokinesis"/>
    <property type="evidence" value="ECO:0007669"/>
    <property type="project" value="UniProtKB-UniRule"/>
</dbReference>
<comment type="subcellular location">
    <subcellularLocation>
        <location evidence="4">Cytoplasm</location>
    </subcellularLocation>
    <text evidence="4">Assembles at midcell at the inner surface of the cytoplasmic membrane.</text>
</comment>
<dbReference type="GO" id="GO:0032153">
    <property type="term" value="C:cell division site"/>
    <property type="evidence" value="ECO:0007669"/>
    <property type="project" value="UniProtKB-UniRule"/>
</dbReference>
<evidence type="ECO:0000256" key="1">
    <source>
        <dbReference type="ARBA" id="ARBA00009690"/>
    </source>
</evidence>
<feature type="binding site" evidence="4">
    <location>
        <position position="142"/>
    </location>
    <ligand>
        <name>GTP</name>
        <dbReference type="ChEBI" id="CHEBI:37565"/>
    </ligand>
</feature>
<accession>A0A927IIP7</accession>
<feature type="compositionally biased region" description="Basic and acidic residues" evidence="6">
    <location>
        <begin position="340"/>
        <end position="354"/>
    </location>
</feature>
<dbReference type="AlphaFoldDB" id="A0A927IIP7"/>
<dbReference type="GO" id="GO:0003924">
    <property type="term" value="F:GTPase activity"/>
    <property type="evidence" value="ECO:0007669"/>
    <property type="project" value="UniProtKB-UniRule"/>
</dbReference>
<dbReference type="InterPro" id="IPR037103">
    <property type="entry name" value="Tubulin/FtsZ-like_C"/>
</dbReference>
<sequence>MSDPIDDEQSDSPEIRMKVIGVGGAGSNIVDRLMLSQVTGVELVAVNTDQQALAGSPIVNKLCIGKSVTGGLGTGGDAEVGREAALKHLDAIDEMVSDVDLLFIAAGLGGGTGTGAAPVIAEQALRSGAIVIAFVALPFTIERAARAKVAQEGLKRLRDTCNAVVPLPNDLLIQESDPDASLLDAFAKADAWIEKAIRSIWCMMNKTGMINVDFAQLRQMLAKKAGKTLFGLGAGDGPNAAVEAVADLKLCPLLHTPEFSKKADQLLVNIVGGTRIGMADTQMIMEAVSEEFGADANVTMGAVVDEDLGDSVEICILGTSEVSSVPFTKVVKPRAASSKAVKDEPAVEKTETAPRSKAASSRPATHKSNKSAAQEEFSFSEGDPKGEFENSDGTLFEGQDLDSPTYLRRGVKIVL</sequence>
<dbReference type="GO" id="GO:0051258">
    <property type="term" value="P:protein polymerization"/>
    <property type="evidence" value="ECO:0007669"/>
    <property type="project" value="UniProtKB-UniRule"/>
</dbReference>
<dbReference type="Gene3D" id="3.40.50.1440">
    <property type="entry name" value="Tubulin/FtsZ, GTPase domain"/>
    <property type="match status" value="1"/>
</dbReference>
<evidence type="ECO:0000313" key="10">
    <source>
        <dbReference type="Proteomes" id="UP000622317"/>
    </source>
</evidence>
<feature type="region of interest" description="Disordered" evidence="6">
    <location>
        <begin position="338"/>
        <end position="401"/>
    </location>
</feature>
<proteinExistence type="inferred from homology"/>
<dbReference type="GO" id="GO:0005525">
    <property type="term" value="F:GTP binding"/>
    <property type="evidence" value="ECO:0007669"/>
    <property type="project" value="UniProtKB-UniRule"/>
</dbReference>
<feature type="domain" description="Tubulin/FtsZ GTPase" evidence="7">
    <location>
        <begin position="16"/>
        <end position="208"/>
    </location>
</feature>